<gene>
    <name evidence="2" type="ORF">WOLCODRAFT_146865</name>
</gene>
<evidence type="ECO:0000313" key="3">
    <source>
        <dbReference type="Proteomes" id="UP000218811"/>
    </source>
</evidence>
<dbReference type="Proteomes" id="UP000218811">
    <property type="component" value="Unassembled WGS sequence"/>
</dbReference>
<evidence type="ECO:0000256" key="1">
    <source>
        <dbReference type="SAM" id="MobiDB-lite"/>
    </source>
</evidence>
<protein>
    <submittedName>
        <fullName evidence="2">Uncharacterized protein</fullName>
    </submittedName>
</protein>
<feature type="compositionally biased region" description="Basic and acidic residues" evidence="1">
    <location>
        <begin position="20"/>
        <end position="30"/>
    </location>
</feature>
<organism evidence="2 3">
    <name type="scientific">Wolfiporia cocos (strain MD-104)</name>
    <name type="common">Brown rot fungus</name>
    <dbReference type="NCBI Taxonomy" id="742152"/>
    <lineage>
        <taxon>Eukaryota</taxon>
        <taxon>Fungi</taxon>
        <taxon>Dikarya</taxon>
        <taxon>Basidiomycota</taxon>
        <taxon>Agaricomycotina</taxon>
        <taxon>Agaricomycetes</taxon>
        <taxon>Polyporales</taxon>
        <taxon>Phaeolaceae</taxon>
        <taxon>Wolfiporia</taxon>
    </lineage>
</organism>
<dbReference type="OMA" id="LAKIMSI"/>
<keyword evidence="3" id="KW-1185">Reference proteome</keyword>
<dbReference type="OrthoDB" id="2921613at2759"/>
<accession>A0A2H3JAC0</accession>
<dbReference type="AlphaFoldDB" id="A0A2H3JAC0"/>
<dbReference type="EMBL" id="KB467965">
    <property type="protein sequence ID" value="PCH39146.1"/>
    <property type="molecule type" value="Genomic_DNA"/>
</dbReference>
<sequence length="618" mass="67418">MSTTMKHGIPHLIPDADPDSQTKPHEEAKGRKIGQTADQEQPGYSDALMGARVETANGGAPRITLKDVSASNQQFMDPFSPRNALAEGSRIDAAVRETALGEGQGLYTCDSFWRSPWPVALPASSATTREFPEPSSTSGRGRDLLWTLGARLRGAKSSLDSTGGPGCMLSMEDDGPVCFERTMHTHDHSPHPADPRFPFFGLSHPEQPEDVPSRPESRMAHKRPPLRRTTRFVRVPAFSIDNSDEWSDDDDAEFSASVVFGSPRFTYETDLSDDSDEEYDDDELAKIMSISAADVCSRKLASAQSIASSSALPQPPPPATDSDDEIWNAPLVYHGFSYNALEMVKQVWSSRHAAWTERNVARTSMGVATSHNDAIPILPTSPSAPEHLPSPQHIHPSEFVTPAFAPARTSPPDPSVPIYPRLGDLARIRDDLSASIDRTFCRFPTHTIRKMLYLHDMLHRARATGPSEFASRASASDDEETLVGGTRGRAFADEALARSWEHDWFARWQVLLHKTLPQQRAVAATGACPDAGSGGDDDVSVHVLEVSALGAGDGLDACDDEDSFIAELPARPQSPKFFFADDGSDDDEFDDKFRMDTSSDLCPASAAFFSRRSPVARA</sequence>
<feature type="region of interest" description="Disordered" evidence="1">
    <location>
        <begin position="306"/>
        <end position="325"/>
    </location>
</feature>
<reference evidence="2 3" key="1">
    <citation type="journal article" date="2012" name="Science">
        <title>The Paleozoic origin of enzymatic lignin decomposition reconstructed from 31 fungal genomes.</title>
        <authorList>
            <person name="Floudas D."/>
            <person name="Binder M."/>
            <person name="Riley R."/>
            <person name="Barry K."/>
            <person name="Blanchette R.A."/>
            <person name="Henrissat B."/>
            <person name="Martinez A.T."/>
            <person name="Otillar R."/>
            <person name="Spatafora J.W."/>
            <person name="Yadav J.S."/>
            <person name="Aerts A."/>
            <person name="Benoit I."/>
            <person name="Boyd A."/>
            <person name="Carlson A."/>
            <person name="Copeland A."/>
            <person name="Coutinho P.M."/>
            <person name="de Vries R.P."/>
            <person name="Ferreira P."/>
            <person name="Findley K."/>
            <person name="Foster B."/>
            <person name="Gaskell J."/>
            <person name="Glotzer D."/>
            <person name="Gorecki P."/>
            <person name="Heitman J."/>
            <person name="Hesse C."/>
            <person name="Hori C."/>
            <person name="Igarashi K."/>
            <person name="Jurgens J.A."/>
            <person name="Kallen N."/>
            <person name="Kersten P."/>
            <person name="Kohler A."/>
            <person name="Kuees U."/>
            <person name="Kumar T.K.A."/>
            <person name="Kuo A."/>
            <person name="LaButti K."/>
            <person name="Larrondo L.F."/>
            <person name="Lindquist E."/>
            <person name="Ling A."/>
            <person name="Lombard V."/>
            <person name="Lucas S."/>
            <person name="Lundell T."/>
            <person name="Martin R."/>
            <person name="McLaughlin D.J."/>
            <person name="Morgenstern I."/>
            <person name="Morin E."/>
            <person name="Murat C."/>
            <person name="Nagy L.G."/>
            <person name="Nolan M."/>
            <person name="Ohm R.A."/>
            <person name="Patyshakuliyeva A."/>
            <person name="Rokas A."/>
            <person name="Ruiz-Duenas F.J."/>
            <person name="Sabat G."/>
            <person name="Salamov A."/>
            <person name="Samejima M."/>
            <person name="Schmutz J."/>
            <person name="Slot J.C."/>
            <person name="St John F."/>
            <person name="Stenlid J."/>
            <person name="Sun H."/>
            <person name="Sun S."/>
            <person name="Syed K."/>
            <person name="Tsang A."/>
            <person name="Wiebenga A."/>
            <person name="Young D."/>
            <person name="Pisabarro A."/>
            <person name="Eastwood D.C."/>
            <person name="Martin F."/>
            <person name="Cullen D."/>
            <person name="Grigoriev I.V."/>
            <person name="Hibbett D.S."/>
        </authorList>
    </citation>
    <scope>NUCLEOTIDE SEQUENCE [LARGE SCALE GENOMIC DNA]</scope>
    <source>
        <strain evidence="2 3">MD-104</strain>
    </source>
</reference>
<feature type="region of interest" description="Disordered" evidence="1">
    <location>
        <begin position="1"/>
        <end position="43"/>
    </location>
</feature>
<name>A0A2H3JAC0_WOLCO</name>
<proteinExistence type="predicted"/>
<evidence type="ECO:0000313" key="2">
    <source>
        <dbReference type="EMBL" id="PCH39146.1"/>
    </source>
</evidence>